<name>A0A504JFH7_9FLAO</name>
<dbReference type="InterPro" id="IPR018673">
    <property type="entry name" value="DUF2141"/>
</dbReference>
<dbReference type="OrthoDB" id="9788332at2"/>
<dbReference type="RefSeq" id="WP_140594142.1">
    <property type="nucleotide sequence ID" value="NZ_VFWZ01000004.1"/>
</dbReference>
<gene>
    <name evidence="2" type="ORF">FHK87_14110</name>
</gene>
<evidence type="ECO:0000313" key="2">
    <source>
        <dbReference type="EMBL" id="TPN85161.1"/>
    </source>
</evidence>
<proteinExistence type="predicted"/>
<sequence length="139" mass="15937">MKRILLALTITFSTVFNAISAQDQQTIKVTIDNIKTDQGAIQVGLYNTKATFLKNTYKTIRTKAKKGSVEVIFKDIPKGEYAISLYHDVDNDNQLDTFWRIPQEPYNTSNNAKRKFGPPLWKDAKFNLDNQEVHQTINL</sequence>
<evidence type="ECO:0000256" key="1">
    <source>
        <dbReference type="SAM" id="SignalP"/>
    </source>
</evidence>
<feature type="chain" id="PRO_5021419504" evidence="1">
    <location>
        <begin position="22"/>
        <end position="139"/>
    </location>
</feature>
<accession>A0A504JFH7</accession>
<reference evidence="2 3" key="1">
    <citation type="submission" date="2019-06" db="EMBL/GenBank/DDBJ databases">
        <authorList>
            <person name="Meng X."/>
        </authorList>
    </citation>
    <scope>NUCLEOTIDE SEQUENCE [LARGE SCALE GENOMIC DNA]</scope>
    <source>
        <strain evidence="2 3">M625</strain>
    </source>
</reference>
<organism evidence="2 3">
    <name type="scientific">Aquimarina algicola</name>
    <dbReference type="NCBI Taxonomy" id="2589995"/>
    <lineage>
        <taxon>Bacteria</taxon>
        <taxon>Pseudomonadati</taxon>
        <taxon>Bacteroidota</taxon>
        <taxon>Flavobacteriia</taxon>
        <taxon>Flavobacteriales</taxon>
        <taxon>Flavobacteriaceae</taxon>
        <taxon>Aquimarina</taxon>
    </lineage>
</organism>
<dbReference type="Pfam" id="PF09912">
    <property type="entry name" value="DUF2141"/>
    <property type="match status" value="1"/>
</dbReference>
<comment type="caution">
    <text evidence="2">The sequence shown here is derived from an EMBL/GenBank/DDBJ whole genome shotgun (WGS) entry which is preliminary data.</text>
</comment>
<keyword evidence="3" id="KW-1185">Reference proteome</keyword>
<evidence type="ECO:0000313" key="3">
    <source>
        <dbReference type="Proteomes" id="UP000315540"/>
    </source>
</evidence>
<dbReference type="EMBL" id="VFWZ01000004">
    <property type="protein sequence ID" value="TPN85161.1"/>
    <property type="molecule type" value="Genomic_DNA"/>
</dbReference>
<keyword evidence="1" id="KW-0732">Signal</keyword>
<feature type="signal peptide" evidence="1">
    <location>
        <begin position="1"/>
        <end position="21"/>
    </location>
</feature>
<dbReference type="AlphaFoldDB" id="A0A504JFH7"/>
<dbReference type="Proteomes" id="UP000315540">
    <property type="component" value="Unassembled WGS sequence"/>
</dbReference>
<protein>
    <submittedName>
        <fullName evidence="2">DUF2141 domain-containing protein</fullName>
    </submittedName>
</protein>